<proteinExistence type="inferred from homology"/>
<dbReference type="CDD" id="cd03270">
    <property type="entry name" value="ABC_UvrA_I"/>
    <property type="match status" value="1"/>
</dbReference>
<dbReference type="SUPFAM" id="SSF52540">
    <property type="entry name" value="P-loop containing nucleoside triphosphate hydrolases"/>
    <property type="match status" value="2"/>
</dbReference>
<keyword evidence="3" id="KW-0677">Repeat</keyword>
<evidence type="ECO:0000256" key="2">
    <source>
        <dbReference type="ARBA" id="ARBA00022490"/>
    </source>
</evidence>
<keyword evidence="9" id="KW-0238">DNA-binding</keyword>
<evidence type="ECO:0000256" key="9">
    <source>
        <dbReference type="ARBA" id="ARBA00023125"/>
    </source>
</evidence>
<protein>
    <recommendedName>
        <fullName evidence="12">UvrABC system protein A</fullName>
    </recommendedName>
    <alternativeName>
        <fullName evidence="13">Excinuclease ABC subunit A</fullName>
    </alternativeName>
</protein>
<evidence type="ECO:0000313" key="15">
    <source>
        <dbReference type="EMBL" id="QJB38353.1"/>
    </source>
</evidence>
<comment type="subcellular location">
    <subcellularLocation>
        <location evidence="1">Cytoplasm</location>
    </subcellularLocation>
</comment>
<evidence type="ECO:0000259" key="14">
    <source>
        <dbReference type="PROSITE" id="PS50893"/>
    </source>
</evidence>
<evidence type="ECO:0000256" key="11">
    <source>
        <dbReference type="ARBA" id="ARBA00038000"/>
    </source>
</evidence>
<keyword evidence="2" id="KW-0963">Cytoplasm</keyword>
<dbReference type="PROSITE" id="PS00211">
    <property type="entry name" value="ABC_TRANSPORTER_1"/>
    <property type="match status" value="1"/>
</dbReference>
<dbReference type="RefSeq" id="WP_168860604.1">
    <property type="nucleotide sequence ID" value="NZ_CP051204.2"/>
</dbReference>
<dbReference type="PROSITE" id="PS50893">
    <property type="entry name" value="ABC_TRANSPORTER_2"/>
    <property type="match status" value="1"/>
</dbReference>
<evidence type="ECO:0000256" key="1">
    <source>
        <dbReference type="ARBA" id="ARBA00004496"/>
    </source>
</evidence>
<dbReference type="InterPro" id="IPR017871">
    <property type="entry name" value="ABC_transporter-like_CS"/>
</dbReference>
<dbReference type="PANTHER" id="PTHR43152">
    <property type="entry name" value="UVRABC SYSTEM PROTEIN A"/>
    <property type="match status" value="1"/>
</dbReference>
<keyword evidence="10" id="KW-0234">DNA repair</keyword>
<dbReference type="InterPro" id="IPR027417">
    <property type="entry name" value="P-loop_NTPase"/>
</dbReference>
<reference evidence="15 16" key="2">
    <citation type="submission" date="2020-09" db="EMBL/GenBank/DDBJ databases">
        <authorList>
            <person name="Kittiwongwattana C."/>
        </authorList>
    </citation>
    <scope>NUCLEOTIDE SEQUENCE [LARGE SCALE GENOMIC DNA]</scope>
    <source>
        <strain evidence="15 16">1303</strain>
    </source>
</reference>
<organism evidence="15 16">
    <name type="scientific">Chitinophaga oryzae</name>
    <dbReference type="NCBI Taxonomy" id="2725414"/>
    <lineage>
        <taxon>Bacteria</taxon>
        <taxon>Pseudomonadati</taxon>
        <taxon>Bacteroidota</taxon>
        <taxon>Chitinophagia</taxon>
        <taxon>Chitinophagales</taxon>
        <taxon>Chitinophagaceae</taxon>
        <taxon>Chitinophaga</taxon>
    </lineage>
</organism>
<evidence type="ECO:0000256" key="6">
    <source>
        <dbReference type="ARBA" id="ARBA00022769"/>
    </source>
</evidence>
<evidence type="ECO:0000256" key="8">
    <source>
        <dbReference type="ARBA" id="ARBA00022881"/>
    </source>
</evidence>
<keyword evidence="8" id="KW-0267">Excision nuclease</keyword>
<dbReference type="Proteomes" id="UP000503144">
    <property type="component" value="Chromosome"/>
</dbReference>
<keyword evidence="7" id="KW-0067">ATP-binding</keyword>
<dbReference type="Gene3D" id="1.10.8.280">
    <property type="entry name" value="ABC transporter ATPase domain-like"/>
    <property type="match status" value="1"/>
</dbReference>
<name>A0ABX6LE08_9BACT</name>
<evidence type="ECO:0000256" key="4">
    <source>
        <dbReference type="ARBA" id="ARBA00022741"/>
    </source>
</evidence>
<comment type="similarity">
    <text evidence="11">Belongs to the ABC transporter superfamily. UvrA family.</text>
</comment>
<evidence type="ECO:0000256" key="7">
    <source>
        <dbReference type="ARBA" id="ARBA00022840"/>
    </source>
</evidence>
<sequence length="758" mass="84221">MYPLKITGARQHNLKNLTLEIPKNTITVFTGVSGSGKSSLVFRTIGAEAQRQMSEMQHSFVRSRMEHLGVPDVDSIEHLNVPVIINQKRLGGNVRSTVGTATDIYTSLRLLFSRIGKPFVGYANTFSFNHPQGMCPVCSGIGQTRQIDIGQLIDKSKSLNEGAILFPTFQPGGFRWLRYTESGYFDNDKKLADYTKDEWEMLLHAEEHVPPHPSPQWGKTVRYTGIIPRLERDILKKDTKELRLREKEISRIVREQPCPSCHGKRLNEKILSCKINGLDIADCAAMPADELLAFIRPVKAAGYDTIVAELVKKLQHMITIGLGYLTLDRVTPTLSGGESQRIKMVRHLDSSLENLLYIFDEPSIGLHPADLDNLSRIIQKIRDKGNTVLLVEHDPDLIRIADHVIDMGPGSGTHGGEIVYQGTFKGLRKSTGKTGRYFARQQTYNQHPRTFTDTLTIRHAKLHNLKDITVEIPRGVLTVVTGVAGSGKSTLISDVLPLQHPEITLIDQSGIAGHSKSNLLTYLGISDIIRNLFAHANDVSNKLFSRNSEGACPNCKGLGIEKIDLAFMDDVEIPCEVCGGSGFRPEVLAYRYHQKSIADVMDLTVEEAAVFFPEQPQLRRHFAMLHDLGMGYLTLGQRLDTFSGGELQRLKLATQLKEQHSIVVLDEPSTGLHPADTERLLALFNKLVNAGHTLIVIEHNLDIIACADWIIDMGPGAGKDGGQLTFEGTVSDLLQQAHTPTADYLRKYLERGNKKTSQ</sequence>
<dbReference type="EMBL" id="CP051204">
    <property type="protein sequence ID" value="QJB38353.1"/>
    <property type="molecule type" value="Genomic_DNA"/>
</dbReference>
<evidence type="ECO:0000256" key="13">
    <source>
        <dbReference type="ARBA" id="ARBA00042156"/>
    </source>
</evidence>
<evidence type="ECO:0000256" key="3">
    <source>
        <dbReference type="ARBA" id="ARBA00022737"/>
    </source>
</evidence>
<reference evidence="16" key="1">
    <citation type="submission" date="2020-04" db="EMBL/GenBank/DDBJ databases">
        <authorList>
            <person name="Kittiwongwattana C."/>
        </authorList>
    </citation>
    <scope>NUCLEOTIDE SEQUENCE [LARGE SCALE GENOMIC DNA]</scope>
    <source>
        <strain evidence="16">1303</strain>
    </source>
</reference>
<evidence type="ECO:0000256" key="5">
    <source>
        <dbReference type="ARBA" id="ARBA00022763"/>
    </source>
</evidence>
<evidence type="ECO:0000313" key="16">
    <source>
        <dbReference type="Proteomes" id="UP000503144"/>
    </source>
</evidence>
<feature type="domain" description="ABC transporter" evidence="14">
    <location>
        <begin position="450"/>
        <end position="740"/>
    </location>
</feature>
<gene>
    <name evidence="15" type="ORF">HF324_10950</name>
</gene>
<accession>A0ABX6LE08</accession>
<evidence type="ECO:0000256" key="10">
    <source>
        <dbReference type="ARBA" id="ARBA00023204"/>
    </source>
</evidence>
<keyword evidence="5" id="KW-0227">DNA damage</keyword>
<dbReference type="Gene3D" id="3.40.50.300">
    <property type="entry name" value="P-loop containing nucleotide triphosphate hydrolases"/>
    <property type="match status" value="3"/>
</dbReference>
<dbReference type="PANTHER" id="PTHR43152:SF3">
    <property type="entry name" value="UVRABC SYSTEM PROTEIN A"/>
    <property type="match status" value="1"/>
</dbReference>
<evidence type="ECO:0000256" key="12">
    <source>
        <dbReference type="ARBA" id="ARBA00039316"/>
    </source>
</evidence>
<dbReference type="Gene3D" id="1.20.1580.10">
    <property type="entry name" value="ABC transporter ATPase like domain"/>
    <property type="match status" value="2"/>
</dbReference>
<dbReference type="Pfam" id="PF00005">
    <property type="entry name" value="ABC_tran"/>
    <property type="match status" value="1"/>
</dbReference>
<keyword evidence="4" id="KW-0547">Nucleotide-binding</keyword>
<keyword evidence="16" id="KW-1185">Reference proteome</keyword>
<dbReference type="InterPro" id="IPR003439">
    <property type="entry name" value="ABC_transporter-like_ATP-bd"/>
</dbReference>
<keyword evidence="6" id="KW-0228">DNA excision</keyword>